<sequence>MLQYDYQKCVFATQHPCFVTLTDKYMSSACFALPSQPKEQCYYHLSLQSIFALCFDAGFYINGFFESCCDDPEIPQVIAVRACKPAKEK</sequence>
<reference evidence="1" key="2">
    <citation type="journal article" date="2021" name="PeerJ">
        <title>Extensive microbial diversity within the chicken gut microbiome revealed by metagenomics and culture.</title>
        <authorList>
            <person name="Gilroy R."/>
            <person name="Ravi A."/>
            <person name="Getino M."/>
            <person name="Pursley I."/>
            <person name="Horton D.L."/>
            <person name="Alikhan N.F."/>
            <person name="Baker D."/>
            <person name="Gharbi K."/>
            <person name="Hall N."/>
            <person name="Watson M."/>
            <person name="Adriaenssens E.M."/>
            <person name="Foster-Nyarko E."/>
            <person name="Jarju S."/>
            <person name="Secka A."/>
            <person name="Antonio M."/>
            <person name="Oren A."/>
            <person name="Chaudhuri R.R."/>
            <person name="La Ragione R."/>
            <person name="Hildebrand F."/>
            <person name="Pallen M.J."/>
        </authorList>
    </citation>
    <scope>NUCLEOTIDE SEQUENCE</scope>
    <source>
        <strain evidence="1">CHK157-1446</strain>
    </source>
</reference>
<name>A0A9D1ENJ5_9FIRM</name>
<protein>
    <submittedName>
        <fullName evidence="1">Uncharacterized protein</fullName>
    </submittedName>
</protein>
<gene>
    <name evidence="1" type="ORF">IAD01_03970</name>
</gene>
<dbReference type="AlphaFoldDB" id="A0A9D1ENJ5"/>
<reference evidence="1" key="1">
    <citation type="submission" date="2020-10" db="EMBL/GenBank/DDBJ databases">
        <authorList>
            <person name="Gilroy R."/>
        </authorList>
    </citation>
    <scope>NUCLEOTIDE SEQUENCE</scope>
    <source>
        <strain evidence="1">CHK157-1446</strain>
    </source>
</reference>
<evidence type="ECO:0000313" key="2">
    <source>
        <dbReference type="Proteomes" id="UP000823982"/>
    </source>
</evidence>
<comment type="caution">
    <text evidence="1">The sequence shown here is derived from an EMBL/GenBank/DDBJ whole genome shotgun (WGS) entry which is preliminary data.</text>
</comment>
<dbReference type="Proteomes" id="UP000823982">
    <property type="component" value="Unassembled WGS sequence"/>
</dbReference>
<proteinExistence type="predicted"/>
<accession>A0A9D1ENJ5</accession>
<evidence type="ECO:0000313" key="1">
    <source>
        <dbReference type="EMBL" id="HIS24543.1"/>
    </source>
</evidence>
<dbReference type="EMBL" id="DVIR01000037">
    <property type="protein sequence ID" value="HIS24543.1"/>
    <property type="molecule type" value="Genomic_DNA"/>
</dbReference>
<organism evidence="1 2">
    <name type="scientific">Candidatus Faeciplasma gallinarum</name>
    <dbReference type="NCBI Taxonomy" id="2840799"/>
    <lineage>
        <taxon>Bacteria</taxon>
        <taxon>Bacillati</taxon>
        <taxon>Bacillota</taxon>
        <taxon>Clostridia</taxon>
        <taxon>Eubacteriales</taxon>
        <taxon>Oscillospiraceae</taxon>
        <taxon>Oscillospiraceae incertae sedis</taxon>
        <taxon>Candidatus Faeciplasma</taxon>
    </lineage>
</organism>